<keyword evidence="2" id="KW-1185">Reference proteome</keyword>
<organism evidence="1 2">
    <name type="scientific">Brevundimonas phage vB_BpoS-Gurke</name>
    <dbReference type="NCBI Taxonomy" id="2948599"/>
    <lineage>
        <taxon>Viruses</taxon>
        <taxon>Duplodnaviria</taxon>
        <taxon>Heunggongvirae</taxon>
        <taxon>Uroviricota</taxon>
        <taxon>Caudoviricetes</taxon>
        <taxon>Jeanschmidtviridae</taxon>
        <taxon>Kikimoravirus</taxon>
        <taxon>Kikimoravirus gurke</taxon>
    </lineage>
</organism>
<sequence length="54" mass="6024">MWGAIFAGIWLFLIFIIASPWFGDIRVGPLNFTTSISSDGDYQIVMFVGRKPNG</sequence>
<gene>
    <name evidence="1" type="ORF">GURKE_04350</name>
</gene>
<dbReference type="EMBL" id="ON529850">
    <property type="protein sequence ID" value="UTC28437.1"/>
    <property type="molecule type" value="Genomic_DNA"/>
</dbReference>
<reference evidence="1" key="1">
    <citation type="submission" date="2022-04" db="EMBL/GenBank/DDBJ databases">
        <authorList>
            <person name="Friedrich I."/>
            <person name="Schneider D."/>
            <person name="Poehlein A."/>
            <person name="Hertel R."/>
            <person name="Daniel R."/>
        </authorList>
    </citation>
    <scope>NUCLEOTIDE SEQUENCE</scope>
</reference>
<protein>
    <submittedName>
        <fullName evidence="1">Uncharacterized protein</fullName>
    </submittedName>
</protein>
<name>A0A9E7N4N2_9CAUD</name>
<evidence type="ECO:0000313" key="2">
    <source>
        <dbReference type="Proteomes" id="UP001055634"/>
    </source>
</evidence>
<evidence type="ECO:0000313" key="1">
    <source>
        <dbReference type="EMBL" id="UTC28437.1"/>
    </source>
</evidence>
<dbReference type="Proteomes" id="UP001055634">
    <property type="component" value="Segment"/>
</dbReference>
<accession>A0A9E7N4N2</accession>
<proteinExistence type="predicted"/>